<protein>
    <submittedName>
        <fullName evidence="4">Uncharacterized protein</fullName>
    </submittedName>
</protein>
<keyword evidence="5" id="KW-1185">Reference proteome</keyword>
<keyword evidence="2" id="KW-0472">Membrane</keyword>
<evidence type="ECO:0000256" key="2">
    <source>
        <dbReference type="SAM" id="Phobius"/>
    </source>
</evidence>
<feature type="compositionally biased region" description="Low complexity" evidence="1">
    <location>
        <begin position="150"/>
        <end position="160"/>
    </location>
</feature>
<proteinExistence type="predicted"/>
<evidence type="ECO:0000313" key="4">
    <source>
        <dbReference type="EMBL" id="KAI1690933.1"/>
    </source>
</evidence>
<feature type="compositionally biased region" description="Polar residues" evidence="1">
    <location>
        <begin position="161"/>
        <end position="170"/>
    </location>
</feature>
<accession>A0AAD4MEN8</accession>
<dbReference type="Proteomes" id="UP001201812">
    <property type="component" value="Unassembled WGS sequence"/>
</dbReference>
<feature type="transmembrane region" description="Helical" evidence="2">
    <location>
        <begin position="263"/>
        <end position="286"/>
    </location>
</feature>
<dbReference type="EMBL" id="JAKKPZ010001046">
    <property type="protein sequence ID" value="KAI1690933.1"/>
    <property type="molecule type" value="Genomic_DNA"/>
</dbReference>
<feature type="region of interest" description="Disordered" evidence="1">
    <location>
        <begin position="150"/>
        <end position="171"/>
    </location>
</feature>
<keyword evidence="2" id="KW-1133">Transmembrane helix</keyword>
<organism evidence="4 5">
    <name type="scientific">Ditylenchus destructor</name>
    <dbReference type="NCBI Taxonomy" id="166010"/>
    <lineage>
        <taxon>Eukaryota</taxon>
        <taxon>Metazoa</taxon>
        <taxon>Ecdysozoa</taxon>
        <taxon>Nematoda</taxon>
        <taxon>Chromadorea</taxon>
        <taxon>Rhabditida</taxon>
        <taxon>Tylenchina</taxon>
        <taxon>Tylenchomorpha</taxon>
        <taxon>Sphaerularioidea</taxon>
        <taxon>Anguinidae</taxon>
        <taxon>Anguininae</taxon>
        <taxon>Ditylenchus</taxon>
    </lineage>
</organism>
<feature type="chain" id="PRO_5042000606" evidence="3">
    <location>
        <begin position="27"/>
        <end position="302"/>
    </location>
</feature>
<reference evidence="4" key="1">
    <citation type="submission" date="2022-01" db="EMBL/GenBank/DDBJ databases">
        <title>Genome Sequence Resource for Two Populations of Ditylenchus destructor, the Migratory Endoparasitic Phytonematode.</title>
        <authorList>
            <person name="Zhang H."/>
            <person name="Lin R."/>
            <person name="Xie B."/>
        </authorList>
    </citation>
    <scope>NUCLEOTIDE SEQUENCE</scope>
    <source>
        <strain evidence="4">BazhouSP</strain>
    </source>
</reference>
<name>A0AAD4MEN8_9BILA</name>
<keyword evidence="2" id="KW-0812">Transmembrane</keyword>
<feature type="signal peptide" evidence="3">
    <location>
        <begin position="1"/>
        <end position="26"/>
    </location>
</feature>
<sequence length="302" mass="32525">MFCVDKSKVLFFLALIFTTLQPSISPKADDATNTTGNAKKQLSESEALDNNEEMINGILAEPLCEKISNAQDKELLQGKNSGNNQQAEPLCEKISNAQDKELCQETIAFARNLKSDIAAIKNGTKSAESLDYKGKIVGIINKAISAHTPAADAPANTNDAQVTENGTKSSRSAKMKTKFLSLFEKIDKAEKEGKNEVIKKNEALKFLNEMKAVFENEGETSGVAASRSKRGVKSILGWAAASSGLITFVCLVTLVVPCVLAAVSITIAVVLVLLGAFISSPVWLVILHKNGGIRDNIRELFH</sequence>
<dbReference type="AlphaFoldDB" id="A0AAD4MEN8"/>
<keyword evidence="3" id="KW-0732">Signal</keyword>
<comment type="caution">
    <text evidence="4">The sequence shown here is derived from an EMBL/GenBank/DDBJ whole genome shotgun (WGS) entry which is preliminary data.</text>
</comment>
<evidence type="ECO:0000256" key="1">
    <source>
        <dbReference type="SAM" id="MobiDB-lite"/>
    </source>
</evidence>
<evidence type="ECO:0000313" key="5">
    <source>
        <dbReference type="Proteomes" id="UP001201812"/>
    </source>
</evidence>
<feature type="transmembrane region" description="Helical" evidence="2">
    <location>
        <begin position="235"/>
        <end position="256"/>
    </location>
</feature>
<gene>
    <name evidence="4" type="ORF">DdX_22218</name>
</gene>
<evidence type="ECO:0000256" key="3">
    <source>
        <dbReference type="SAM" id="SignalP"/>
    </source>
</evidence>